<evidence type="ECO:0000259" key="2">
    <source>
        <dbReference type="Pfam" id="PF00668"/>
    </source>
</evidence>
<evidence type="ECO:0000259" key="1">
    <source>
        <dbReference type="Pfam" id="PF00501"/>
    </source>
</evidence>
<protein>
    <submittedName>
        <fullName evidence="3">Condensation domain-containing protein</fullName>
    </submittedName>
</protein>
<reference evidence="4" key="1">
    <citation type="journal article" date="2019" name="Int. J. Syst. Evol. Microbiol.">
        <title>The Global Catalogue of Microorganisms (GCM) 10K type strain sequencing project: providing services to taxonomists for standard genome sequencing and annotation.</title>
        <authorList>
            <consortium name="The Broad Institute Genomics Platform"/>
            <consortium name="The Broad Institute Genome Sequencing Center for Infectious Disease"/>
            <person name="Wu L."/>
            <person name="Ma J."/>
        </authorList>
    </citation>
    <scope>NUCLEOTIDE SEQUENCE [LARGE SCALE GENOMIC DNA]</scope>
    <source>
        <strain evidence="4">PCU 266</strain>
    </source>
</reference>
<dbReference type="InterPro" id="IPR023213">
    <property type="entry name" value="CAT-like_dom_sf"/>
</dbReference>
<feature type="non-terminal residue" evidence="3">
    <location>
        <position position="261"/>
    </location>
</feature>
<dbReference type="Pfam" id="PF00668">
    <property type="entry name" value="Condensation"/>
    <property type="match status" value="1"/>
</dbReference>
<dbReference type="Gene3D" id="3.40.50.12780">
    <property type="entry name" value="N-terminal domain of ligase-like"/>
    <property type="match status" value="1"/>
</dbReference>
<evidence type="ECO:0000313" key="3">
    <source>
        <dbReference type="EMBL" id="MFC5157087.1"/>
    </source>
</evidence>
<dbReference type="Pfam" id="PF00501">
    <property type="entry name" value="AMP-binding"/>
    <property type="match status" value="1"/>
</dbReference>
<proteinExistence type="predicted"/>
<comment type="caution">
    <text evidence="3">The sequence shown here is derived from an EMBL/GenBank/DDBJ whole genome shotgun (WGS) entry which is preliminary data.</text>
</comment>
<dbReference type="InterPro" id="IPR001242">
    <property type="entry name" value="Condensation_dom"/>
</dbReference>
<dbReference type="EMBL" id="JBHSKP010000095">
    <property type="protein sequence ID" value="MFC5157087.1"/>
    <property type="molecule type" value="Genomic_DNA"/>
</dbReference>
<name>A0ABW0AU80_9ACTN</name>
<dbReference type="InterPro" id="IPR000873">
    <property type="entry name" value="AMP-dep_synth/lig_dom"/>
</dbReference>
<keyword evidence="4" id="KW-1185">Reference proteome</keyword>
<feature type="domain" description="Condensation" evidence="2">
    <location>
        <begin position="2"/>
        <end position="185"/>
    </location>
</feature>
<dbReference type="Gene3D" id="3.30.559.30">
    <property type="entry name" value="Nonribosomal peptide synthetase, condensation domain"/>
    <property type="match status" value="1"/>
</dbReference>
<gene>
    <name evidence="3" type="ORF">ACFPRH_35785</name>
</gene>
<dbReference type="PANTHER" id="PTHR45527">
    <property type="entry name" value="NONRIBOSOMAL PEPTIDE SYNTHETASE"/>
    <property type="match status" value="1"/>
</dbReference>
<feature type="domain" description="AMP-dependent synthetase/ligase" evidence="1">
    <location>
        <begin position="204"/>
        <end position="260"/>
    </location>
</feature>
<dbReference type="Gene3D" id="3.30.559.10">
    <property type="entry name" value="Chloramphenicol acetyltransferase-like domain"/>
    <property type="match status" value="1"/>
</dbReference>
<sequence length="261" mass="29062">MLTGRDDVVFGSTVSGRPPELAGVESMVGLFINTVPVRVRLDYAESLGDFLVRVQREQSELLDHQYLSLAEIQRIAGTGAGELFDTTTVFENYPQDTESFAGDFDGIRLVDVQGSDATHYTLSLAVLPGEELRLRIGYRPDRLERDTAEEIAARFIRLLEAIADHPEERIGRLDALSRQERDRLLTEWNQPARTMDRGRLPDLFEERVARTPDAPALAFGEISLTYAEVNARANRLARLLVGLGVGPERVVALSVPRSVET</sequence>
<dbReference type="Proteomes" id="UP001596160">
    <property type="component" value="Unassembled WGS sequence"/>
</dbReference>
<dbReference type="RefSeq" id="WP_381735708.1">
    <property type="nucleotide sequence ID" value="NZ_JBHSKP010000095.1"/>
</dbReference>
<evidence type="ECO:0000313" key="4">
    <source>
        <dbReference type="Proteomes" id="UP001596160"/>
    </source>
</evidence>
<organism evidence="3 4">
    <name type="scientific">Streptomyces amakusaensis</name>
    <dbReference type="NCBI Taxonomy" id="67271"/>
    <lineage>
        <taxon>Bacteria</taxon>
        <taxon>Bacillati</taxon>
        <taxon>Actinomycetota</taxon>
        <taxon>Actinomycetes</taxon>
        <taxon>Kitasatosporales</taxon>
        <taxon>Streptomycetaceae</taxon>
        <taxon>Streptomyces</taxon>
    </lineage>
</organism>
<dbReference type="SUPFAM" id="SSF52777">
    <property type="entry name" value="CoA-dependent acyltransferases"/>
    <property type="match status" value="1"/>
</dbReference>
<dbReference type="InterPro" id="IPR042099">
    <property type="entry name" value="ANL_N_sf"/>
</dbReference>
<dbReference type="PANTHER" id="PTHR45527:SF1">
    <property type="entry name" value="FATTY ACID SYNTHASE"/>
    <property type="match status" value="1"/>
</dbReference>
<dbReference type="SUPFAM" id="SSF56801">
    <property type="entry name" value="Acetyl-CoA synthetase-like"/>
    <property type="match status" value="1"/>
</dbReference>
<accession>A0ABW0AU80</accession>